<name>A0A1S1MAR0_MYCCH</name>
<protein>
    <recommendedName>
        <fullName evidence="2">AAA+ ATPase domain-containing protein</fullName>
    </recommendedName>
</protein>
<dbReference type="Proteomes" id="UP000179441">
    <property type="component" value="Unassembled WGS sequence"/>
</dbReference>
<dbReference type="Gene3D" id="1.25.40.10">
    <property type="entry name" value="Tetratricopeptide repeat domain"/>
    <property type="match status" value="1"/>
</dbReference>
<dbReference type="PROSITE" id="PS50005">
    <property type="entry name" value="TPR"/>
    <property type="match status" value="1"/>
</dbReference>
<dbReference type="Gene3D" id="3.40.50.300">
    <property type="entry name" value="P-loop containing nucleotide triphosphate hydrolases"/>
    <property type="match status" value="1"/>
</dbReference>
<feature type="repeat" description="TPR" evidence="1">
    <location>
        <begin position="510"/>
        <end position="543"/>
    </location>
</feature>
<dbReference type="PANTHER" id="PTHR47691:SF3">
    <property type="entry name" value="HTH-TYPE TRANSCRIPTIONAL REGULATOR RV0890C-RELATED"/>
    <property type="match status" value="1"/>
</dbReference>
<accession>A0A1S1MAR0</accession>
<dbReference type="Gene3D" id="1.10.8.430">
    <property type="entry name" value="Helical domain of apoptotic protease-activating factors"/>
    <property type="match status" value="1"/>
</dbReference>
<dbReference type="InterPro" id="IPR011990">
    <property type="entry name" value="TPR-like_helical_dom_sf"/>
</dbReference>
<dbReference type="InterPro" id="IPR042197">
    <property type="entry name" value="Apaf_helical"/>
</dbReference>
<gene>
    <name evidence="3" type="ORF">BKG84_12080</name>
</gene>
<dbReference type="Pfam" id="PF13374">
    <property type="entry name" value="TPR_10"/>
    <property type="match status" value="1"/>
</dbReference>
<sequence length="822" mass="88933">MTEEAEGRRVDDGAARNIYINATDGGVAAYRIDQVIIDGLAELRAATTVLPLEALVVEPTPFVGREAELTRIADLLSGLGDSLSSGIVLVSGPPGVGKTALVRQAATAAAAAGRFDHVLFVDLRGYADSPNARVQPAVVLSKLSILLGVEDTEIAADPAEQAIQYQQRLNELAAKGKSVLLWLDNASDPSQFEPLRPASPIHRVAVTTRETFGHIPKPQVVDVDVMGPDEAVELLTSAIRARNPDEGRLSQAPQVTERLAELCDRLPLALQIVAALLADEPDRPIAELVEELASEEDRLNSLDYGTDLSVRAAFALSYKRLPATLKRLFRLLSVVPGGDVGLVAAGWLISASHNAIRPQLMALVRSHLIQQHVRNRWSMHDLIRLYSAELSAEQPEDAERALKVIVVKYLLGVGAAVDWLTGVPNDNNRKFFPTAQHAAAWFEEERTTAIAIVLAVAKRPEHEYRELMLALAVGLGEILGSQRHWLKEFHDVAVVGGSLVAEAQNRHYAACVLNHYGSALRKMRQFDDALEAFRRAAEVAEDAGVDGVAVAARTNMGNVYVDQGRDVDEVLEIYWDDVRACRESDPPDRRGEAIALSNIGGALAKAERYAEAVPPIREAVSICRDLDDKPGIATAGKNLGAVLGRLARIDNNQTYLHEAIELLEEAAAIYKERGNVSGWAETVNNLGQTQCQTRRFAEGIPNLEAALDYFERSGQTELGGQVRDDLQSYRLDAEAGRPWSAIPLGANRYRFTNASGGRLAMIALVPFGATHVEVEDSPEPHTVPAPVDAGASFVAVVRGQGVRITATAVPSMAHTYSDFVPA</sequence>
<dbReference type="SUPFAM" id="SSF48452">
    <property type="entry name" value="TPR-like"/>
    <property type="match status" value="2"/>
</dbReference>
<keyword evidence="4" id="KW-1185">Reference proteome</keyword>
<dbReference type="EMBL" id="MLIS01000001">
    <property type="protein sequence ID" value="OHU79015.1"/>
    <property type="molecule type" value="Genomic_DNA"/>
</dbReference>
<dbReference type="PANTHER" id="PTHR47691">
    <property type="entry name" value="REGULATOR-RELATED"/>
    <property type="match status" value="1"/>
</dbReference>
<evidence type="ECO:0000259" key="2">
    <source>
        <dbReference type="SMART" id="SM00382"/>
    </source>
</evidence>
<proteinExistence type="predicted"/>
<dbReference type="InterPro" id="IPR041664">
    <property type="entry name" value="AAA_16"/>
</dbReference>
<comment type="caution">
    <text evidence="3">The sequence shown here is derived from an EMBL/GenBank/DDBJ whole genome shotgun (WGS) entry which is preliminary data.</text>
</comment>
<evidence type="ECO:0000313" key="4">
    <source>
        <dbReference type="Proteomes" id="UP000179441"/>
    </source>
</evidence>
<dbReference type="InterPro" id="IPR027417">
    <property type="entry name" value="P-loop_NTPase"/>
</dbReference>
<evidence type="ECO:0000256" key="1">
    <source>
        <dbReference type="PROSITE-ProRule" id="PRU00339"/>
    </source>
</evidence>
<dbReference type="SMART" id="SM00382">
    <property type="entry name" value="AAA"/>
    <property type="match status" value="1"/>
</dbReference>
<dbReference type="Pfam" id="PF13191">
    <property type="entry name" value="AAA_16"/>
    <property type="match status" value="1"/>
</dbReference>
<reference evidence="3 4" key="1">
    <citation type="submission" date="2016-10" db="EMBL/GenBank/DDBJ databases">
        <title>Evaluation of Human, Veterinary and Environmental Mycobacterium chelonae Isolates by Core Genome Phylogenomic Analysis, Targeted Gene Comparison, and Anti-microbial Susceptibility Patterns: A Tale of Mistaken Identities.</title>
        <authorList>
            <person name="Fogelson S.B."/>
            <person name="Camus A.C."/>
            <person name="Lorenz W."/>
            <person name="Vasireddy R."/>
            <person name="Vasireddy S."/>
            <person name="Smith T."/>
            <person name="Brown-Elliott B.A."/>
            <person name="Wallace R.J.Jr."/>
            <person name="Hasan N.A."/>
            <person name="Reischl U."/>
            <person name="Sanchez S."/>
        </authorList>
    </citation>
    <scope>NUCLEOTIDE SEQUENCE [LARGE SCALE GENOMIC DNA]</scope>
    <source>
        <strain evidence="3 4">15518</strain>
    </source>
</reference>
<evidence type="ECO:0000313" key="3">
    <source>
        <dbReference type="EMBL" id="OHU79015.1"/>
    </source>
</evidence>
<dbReference type="AlphaFoldDB" id="A0A1S1MAR0"/>
<organism evidence="3 4">
    <name type="scientific">Mycobacteroides chelonae</name>
    <name type="common">Mycobacterium chelonae</name>
    <dbReference type="NCBI Taxonomy" id="1774"/>
    <lineage>
        <taxon>Bacteria</taxon>
        <taxon>Bacillati</taxon>
        <taxon>Actinomycetota</taxon>
        <taxon>Actinomycetes</taxon>
        <taxon>Mycobacteriales</taxon>
        <taxon>Mycobacteriaceae</taxon>
        <taxon>Mycobacteroides</taxon>
    </lineage>
</organism>
<dbReference type="InterPro" id="IPR003593">
    <property type="entry name" value="AAA+_ATPase"/>
</dbReference>
<dbReference type="SUPFAM" id="SSF52540">
    <property type="entry name" value="P-loop containing nucleoside triphosphate hydrolases"/>
    <property type="match status" value="1"/>
</dbReference>
<feature type="domain" description="AAA+ ATPase" evidence="2">
    <location>
        <begin position="84"/>
        <end position="227"/>
    </location>
</feature>
<dbReference type="InterPro" id="IPR019734">
    <property type="entry name" value="TPR_rpt"/>
</dbReference>
<dbReference type="RefSeq" id="WP_070951788.1">
    <property type="nucleotide sequence ID" value="NZ_CP050145.1"/>
</dbReference>
<dbReference type="PRINTS" id="PR00364">
    <property type="entry name" value="DISEASERSIST"/>
</dbReference>
<keyword evidence="1" id="KW-0802">TPR repeat</keyword>
<dbReference type="SMART" id="SM00028">
    <property type="entry name" value="TPR"/>
    <property type="match status" value="3"/>
</dbReference>